<evidence type="ECO:0000313" key="7">
    <source>
        <dbReference type="EMBL" id="KAB8302286.1"/>
    </source>
</evidence>
<organism evidence="7 8">
    <name type="scientific">Monilinia laxa</name>
    <name type="common">Brown rot fungus</name>
    <name type="synonym">Sclerotinia laxa</name>
    <dbReference type="NCBI Taxonomy" id="61186"/>
    <lineage>
        <taxon>Eukaryota</taxon>
        <taxon>Fungi</taxon>
        <taxon>Dikarya</taxon>
        <taxon>Ascomycota</taxon>
        <taxon>Pezizomycotina</taxon>
        <taxon>Leotiomycetes</taxon>
        <taxon>Helotiales</taxon>
        <taxon>Sclerotiniaceae</taxon>
        <taxon>Monilinia</taxon>
    </lineage>
</organism>
<evidence type="ECO:0000256" key="1">
    <source>
        <dbReference type="ARBA" id="ARBA00004123"/>
    </source>
</evidence>
<protein>
    <recommendedName>
        <fullName evidence="9">Suppressor of forked domain-containing protein</fullName>
    </recommendedName>
</protein>
<sequence length="667" mass="77712">MADFQYGGTDEESAEIKKLNAEVLEDTDNFESWEKLVRAAETLEGGLNRNSSPQAIATTRDSYDRFLAKFPLLFGYWKKYADLEFSIAGTEAAEMVFERGIASIATSVDLWTDYCSFKVETSHDPDVIRDHMGYVRSFHSSQTDLYFCYHTFAFTPYHSAHIIGTREDIMIIAFEHTALPVFALLATIPFPPLLNYELNLTFQFRLFERGAVAVGLDFLAHPFWDKYLEFEDRVEAQDKIFAILNRVVKIPMHQYARYFERFRQLAHARPLTELLPAETLEQFRADVVSESAGFQAGPKGELEIERDIRTKVDNFHLEIFARTQAETTKRWTYESEIKRPYFHVTELDNQQLANWRKYLDFEEAEDDYTRAVFLYERCLVTCAFYDEFWFRYARWMSSKERKEEEVRNIYQRASTLYVPISRPGIRLQYAYFEEMSGRVDVARDIHQAILDRMPGHVETIISWANLERRQKGLEAAIEVYKAQIDSPAVDIYSKAAFVAEWAALLWKIRGSVDEARQVFQKNKQWYPESRHFWTKYVEFELAQPTNSGSESEHYERLKQINGEMIKTHMRLETKKEISNLYLTYLQERGTKEAMKEFLQIDRELNGPISVQPDHVKAAESGKPTENGAIPGAVDAASLLKGEVRYNTYFQQRKHQLPADAQGLASFH</sequence>
<keyword evidence="8" id="KW-1185">Reference proteome</keyword>
<keyword evidence="5" id="KW-0539">Nucleus</keyword>
<keyword evidence="2" id="KW-0507">mRNA processing</keyword>
<comment type="caution">
    <text evidence="7">The sequence shown here is derived from an EMBL/GenBank/DDBJ whole genome shotgun (WGS) entry which is preliminary data.</text>
</comment>
<accession>A0A5N6KES7</accession>
<dbReference type="Pfam" id="PF23241">
    <property type="entry name" value="HAT_PRP39_C"/>
    <property type="match status" value="1"/>
</dbReference>
<evidence type="ECO:0000256" key="3">
    <source>
        <dbReference type="ARBA" id="ARBA00022737"/>
    </source>
</evidence>
<evidence type="ECO:0000256" key="2">
    <source>
        <dbReference type="ARBA" id="ARBA00022664"/>
    </source>
</evidence>
<dbReference type="GO" id="GO:0000395">
    <property type="term" value="P:mRNA 5'-splice site recognition"/>
    <property type="evidence" value="ECO:0007669"/>
    <property type="project" value="TreeGrafter"/>
</dbReference>
<evidence type="ECO:0000256" key="6">
    <source>
        <dbReference type="ARBA" id="ARBA00038019"/>
    </source>
</evidence>
<dbReference type="Pfam" id="PF23240">
    <property type="entry name" value="HAT_PRP39_N"/>
    <property type="match status" value="2"/>
</dbReference>
<dbReference type="GO" id="GO:0005685">
    <property type="term" value="C:U1 snRNP"/>
    <property type="evidence" value="ECO:0007669"/>
    <property type="project" value="TreeGrafter"/>
</dbReference>
<dbReference type="PANTHER" id="PTHR17204">
    <property type="entry name" value="PRE-MRNA PROCESSING PROTEIN PRP39-RELATED"/>
    <property type="match status" value="1"/>
</dbReference>
<dbReference type="GO" id="GO:0030627">
    <property type="term" value="F:pre-mRNA 5'-splice site binding"/>
    <property type="evidence" value="ECO:0007669"/>
    <property type="project" value="TreeGrafter"/>
</dbReference>
<dbReference type="Proteomes" id="UP000326757">
    <property type="component" value="Unassembled WGS sequence"/>
</dbReference>
<keyword evidence="4" id="KW-0508">mRNA splicing</keyword>
<comment type="similarity">
    <text evidence="6">Belongs to the PRP39 family.</text>
</comment>
<evidence type="ECO:0000256" key="5">
    <source>
        <dbReference type="ARBA" id="ARBA00023242"/>
    </source>
</evidence>
<dbReference type="InterPro" id="IPR003107">
    <property type="entry name" value="HAT"/>
</dbReference>
<evidence type="ECO:0008006" key="9">
    <source>
        <dbReference type="Google" id="ProtNLM"/>
    </source>
</evidence>
<dbReference type="EMBL" id="VIGI01000003">
    <property type="protein sequence ID" value="KAB8302286.1"/>
    <property type="molecule type" value="Genomic_DNA"/>
</dbReference>
<dbReference type="OrthoDB" id="10265668at2759"/>
<dbReference type="InterPro" id="IPR011990">
    <property type="entry name" value="TPR-like_helical_dom_sf"/>
</dbReference>
<dbReference type="Gene3D" id="1.25.40.10">
    <property type="entry name" value="Tetratricopeptide repeat domain"/>
    <property type="match status" value="3"/>
</dbReference>
<dbReference type="SMART" id="SM00386">
    <property type="entry name" value="HAT"/>
    <property type="match status" value="7"/>
</dbReference>
<evidence type="ECO:0000313" key="8">
    <source>
        <dbReference type="Proteomes" id="UP000326757"/>
    </source>
</evidence>
<evidence type="ECO:0000256" key="4">
    <source>
        <dbReference type="ARBA" id="ARBA00023187"/>
    </source>
</evidence>
<dbReference type="AlphaFoldDB" id="A0A5N6KES7"/>
<comment type="subcellular location">
    <subcellularLocation>
        <location evidence="1">Nucleus</location>
    </subcellularLocation>
</comment>
<dbReference type="GO" id="GO:0000243">
    <property type="term" value="C:commitment complex"/>
    <property type="evidence" value="ECO:0007669"/>
    <property type="project" value="TreeGrafter"/>
</dbReference>
<dbReference type="FunFam" id="1.25.40.10:FF:000451">
    <property type="entry name" value="mRNA splicing protein (Prp39), putative"/>
    <property type="match status" value="1"/>
</dbReference>
<dbReference type="InterPro" id="IPR059164">
    <property type="entry name" value="HAT_PRP39_C"/>
</dbReference>
<proteinExistence type="inferred from homology"/>
<gene>
    <name evidence="7" type="ORF">EYC80_005724</name>
</gene>
<keyword evidence="3" id="KW-0677">Repeat</keyword>
<dbReference type="PANTHER" id="PTHR17204:SF5">
    <property type="entry name" value="PRE-MRNA-PROCESSING FACTOR 39"/>
    <property type="match status" value="1"/>
</dbReference>
<dbReference type="SUPFAM" id="SSF48452">
    <property type="entry name" value="TPR-like"/>
    <property type="match status" value="2"/>
</dbReference>
<dbReference type="GO" id="GO:0071004">
    <property type="term" value="C:U2-type prespliceosome"/>
    <property type="evidence" value="ECO:0007669"/>
    <property type="project" value="TreeGrafter"/>
</dbReference>
<name>A0A5N6KES7_MONLA</name>
<reference evidence="7 8" key="1">
    <citation type="submission" date="2019-06" db="EMBL/GenBank/DDBJ databases">
        <title>Genome Sequence of the Brown Rot Fungal Pathogen Monilinia laxa.</title>
        <authorList>
            <person name="De Miccolis Angelini R.M."/>
            <person name="Landi L."/>
            <person name="Abate D."/>
            <person name="Pollastro S."/>
            <person name="Romanazzi G."/>
            <person name="Faretra F."/>
        </authorList>
    </citation>
    <scope>NUCLEOTIDE SEQUENCE [LARGE SCALE GENOMIC DNA]</scope>
    <source>
        <strain evidence="7 8">Mlax316</strain>
    </source>
</reference>